<dbReference type="SMART" id="SM00490">
    <property type="entry name" value="HELICc"/>
    <property type="match status" value="1"/>
</dbReference>
<proteinExistence type="predicted"/>
<name>A0A7M7N1H6_STRPU</name>
<dbReference type="Gene3D" id="2.170.150.30">
    <property type="entry name" value="RIG-I-like receptor, C-terminal regulatory domain"/>
    <property type="match status" value="1"/>
</dbReference>
<dbReference type="PROSITE" id="PS51789">
    <property type="entry name" value="RLR_CTR"/>
    <property type="match status" value="1"/>
</dbReference>
<dbReference type="Gene3D" id="3.40.50.300">
    <property type="entry name" value="P-loop containing nucleotide triphosphate hydrolases"/>
    <property type="match status" value="1"/>
</dbReference>
<dbReference type="Pfam" id="PF11648">
    <property type="entry name" value="RIG-I_C-RD"/>
    <property type="match status" value="1"/>
</dbReference>
<dbReference type="GO" id="GO:0008270">
    <property type="term" value="F:zinc ion binding"/>
    <property type="evidence" value="ECO:0000318"/>
    <property type="project" value="GO_Central"/>
</dbReference>
<feature type="domain" description="Helicase C-terminal" evidence="1">
    <location>
        <begin position="37"/>
        <end position="193"/>
    </location>
</feature>
<dbReference type="InterPro" id="IPR001650">
    <property type="entry name" value="Helicase_C-like"/>
</dbReference>
<dbReference type="InterPro" id="IPR038557">
    <property type="entry name" value="RLR_C_sf"/>
</dbReference>
<dbReference type="PANTHER" id="PTHR14074:SF16">
    <property type="entry name" value="ANTIVIRAL INNATE IMMUNE RESPONSE RECEPTOR RIG-I"/>
    <property type="match status" value="1"/>
</dbReference>
<dbReference type="CDD" id="cd15804">
    <property type="entry name" value="RLR_C"/>
    <property type="match status" value="1"/>
</dbReference>
<dbReference type="InterPro" id="IPR021673">
    <property type="entry name" value="RLR_CTR"/>
</dbReference>
<dbReference type="PROSITE" id="PS51194">
    <property type="entry name" value="HELICASE_CTER"/>
    <property type="match status" value="1"/>
</dbReference>
<organism evidence="3 4">
    <name type="scientific">Strongylocentrotus purpuratus</name>
    <name type="common">Purple sea urchin</name>
    <dbReference type="NCBI Taxonomy" id="7668"/>
    <lineage>
        <taxon>Eukaryota</taxon>
        <taxon>Metazoa</taxon>
        <taxon>Echinodermata</taxon>
        <taxon>Eleutherozoa</taxon>
        <taxon>Echinozoa</taxon>
        <taxon>Echinoidea</taxon>
        <taxon>Euechinoidea</taxon>
        <taxon>Echinacea</taxon>
        <taxon>Camarodonta</taxon>
        <taxon>Echinidea</taxon>
        <taxon>Strongylocentrotidae</taxon>
        <taxon>Strongylocentrotus</taxon>
    </lineage>
</organism>
<dbReference type="OrthoDB" id="416741at2759"/>
<evidence type="ECO:0000259" key="1">
    <source>
        <dbReference type="PROSITE" id="PS51194"/>
    </source>
</evidence>
<feature type="domain" description="RLR CTR" evidence="2">
    <location>
        <begin position="221"/>
        <end position="349"/>
    </location>
</feature>
<evidence type="ECO:0008006" key="5">
    <source>
        <dbReference type="Google" id="ProtNLM"/>
    </source>
</evidence>
<dbReference type="KEGG" id="spu:115919764"/>
<dbReference type="RefSeq" id="XP_030829778.1">
    <property type="nucleotide sequence ID" value="XM_030973918.1"/>
</dbReference>
<dbReference type="InterPro" id="IPR027417">
    <property type="entry name" value="P-loop_NTPase"/>
</dbReference>
<dbReference type="EnsemblMetazoa" id="XM_030973918">
    <property type="protein sequence ID" value="XP_030829778"/>
    <property type="gene ID" value="LOC115919764"/>
</dbReference>
<dbReference type="Pfam" id="PF00271">
    <property type="entry name" value="Helicase_C"/>
    <property type="match status" value="1"/>
</dbReference>
<dbReference type="GO" id="GO:0003725">
    <property type="term" value="F:double-stranded RNA binding"/>
    <property type="evidence" value="ECO:0000318"/>
    <property type="project" value="GO_Central"/>
</dbReference>
<accession>A0A7M7N1H6</accession>
<dbReference type="GO" id="GO:0005737">
    <property type="term" value="C:cytoplasm"/>
    <property type="evidence" value="ECO:0000318"/>
    <property type="project" value="GO_Central"/>
</dbReference>
<dbReference type="SUPFAM" id="SSF52540">
    <property type="entry name" value="P-loop containing nucleoside triphosphate hydrolases"/>
    <property type="match status" value="1"/>
</dbReference>
<protein>
    <recommendedName>
        <fullName evidence="5">RNA helicase</fullName>
    </recommendedName>
</protein>
<dbReference type="OMA" id="WINEDTE"/>
<reference evidence="3" key="2">
    <citation type="submission" date="2021-01" db="UniProtKB">
        <authorList>
            <consortium name="EnsemblMetazoa"/>
        </authorList>
    </citation>
    <scope>IDENTIFICATION</scope>
</reference>
<sequence>MHKDPGQQAHTDKLEALNLIANQTVSINPVLKELGRQLKKAYAENEESLSIIFTKTRASVDALVKWINEDTELKHINASPLIGSGNQGMTSTEQNRNLQLFKDGKYRILVATSVAEEGQDITNCNMVFRYNYVTSDIGHVQTKGRIRADCNGKIIVIANSDLQLQDRELKNLIRVKMMNEAVHNIADCTRDSPETFDNRIQKEQENDQKERQRKNDRARNAKANKIEKSGIFLHCANCLIEACLLDDIRCINNHHHVVINDLFQEKIELVDPKKKKRIDEFTQLKDIHCANCRDKWGTMIEYQQQELPLIAVKNFTLTDDKSNKSKWDPNKWKDVHIVIRSFDMDDLVKQNNLSAAAENPEGGQEKGEIEEDDVFIEFQTPCRLVDE</sequence>
<reference evidence="4" key="1">
    <citation type="submission" date="2015-02" db="EMBL/GenBank/DDBJ databases">
        <title>Genome sequencing for Strongylocentrotus purpuratus.</title>
        <authorList>
            <person name="Murali S."/>
            <person name="Liu Y."/>
            <person name="Vee V."/>
            <person name="English A."/>
            <person name="Wang M."/>
            <person name="Skinner E."/>
            <person name="Han Y."/>
            <person name="Muzny D.M."/>
            <person name="Worley K.C."/>
            <person name="Gibbs R.A."/>
        </authorList>
    </citation>
    <scope>NUCLEOTIDE SEQUENCE</scope>
</reference>
<keyword evidence="4" id="KW-1185">Reference proteome</keyword>
<dbReference type="Proteomes" id="UP000007110">
    <property type="component" value="Unassembled WGS sequence"/>
</dbReference>
<evidence type="ECO:0000313" key="4">
    <source>
        <dbReference type="Proteomes" id="UP000007110"/>
    </source>
</evidence>
<dbReference type="AlphaFoldDB" id="A0A7M7N1H6"/>
<evidence type="ECO:0000313" key="3">
    <source>
        <dbReference type="EnsemblMetazoa" id="XP_030829778"/>
    </source>
</evidence>
<dbReference type="InParanoid" id="A0A7M7N1H6"/>
<evidence type="ECO:0000259" key="2">
    <source>
        <dbReference type="PROSITE" id="PS51789"/>
    </source>
</evidence>
<dbReference type="InterPro" id="IPR051363">
    <property type="entry name" value="RLR_Helicase"/>
</dbReference>
<dbReference type="PANTHER" id="PTHR14074">
    <property type="entry name" value="HELICASE WITH DEATH DOMAIN-RELATED"/>
    <property type="match status" value="1"/>
</dbReference>
<dbReference type="GO" id="GO:0003727">
    <property type="term" value="F:single-stranded RNA binding"/>
    <property type="evidence" value="ECO:0000318"/>
    <property type="project" value="GO_Central"/>
</dbReference>
<dbReference type="GeneID" id="115919764"/>